<evidence type="ECO:0000313" key="2">
    <source>
        <dbReference type="EMBL" id="QHT34988.1"/>
    </source>
</evidence>
<dbReference type="EMBL" id="MN739011">
    <property type="protein sequence ID" value="QHT34988.1"/>
    <property type="molecule type" value="Genomic_DNA"/>
</dbReference>
<accession>A0A6C0F0T6</accession>
<proteinExistence type="predicted"/>
<feature type="domain" description="C2H2-type" evidence="1">
    <location>
        <begin position="52"/>
        <end position="76"/>
    </location>
</feature>
<evidence type="ECO:0000259" key="1">
    <source>
        <dbReference type="SMART" id="SM00355"/>
    </source>
</evidence>
<feature type="domain" description="C2H2-type" evidence="1">
    <location>
        <begin position="85"/>
        <end position="105"/>
    </location>
</feature>
<protein>
    <recommendedName>
        <fullName evidence="1">C2H2-type domain-containing protein</fullName>
    </recommendedName>
</protein>
<sequence length="327" mass="38481">MFSSEKVSVFRTCELCDVKCSRKNDWDRHLLTAKHHKNSKLDVSASSNKPEFRCEKCDYVCSKLSLWEKHIETRKHKFPKIPQKYECSKCKKLYDRYNSYWAHSKKCDVSIPNDNIYDVVNKLLTENKELRNFIIEQASEHKKETVDIMNKALECNKSTNNTTINGNINNKFNINLFLNEQCKDAFNFTDFVNKIQISYEDLENNAQLGFVAGISKIFLDNLKLLDVNERPIHCTDVKRETMYIKDEDKWNKEPDDTKLQKAIQTVSYKSMGKLMEWKQENPDYQNADSEFSKRCLDMQRQSLAGSDREVYYPKVIHVLAKETMVDK</sequence>
<reference evidence="2" key="1">
    <citation type="journal article" date="2020" name="Nature">
        <title>Giant virus diversity and host interactions through global metagenomics.</title>
        <authorList>
            <person name="Schulz F."/>
            <person name="Roux S."/>
            <person name="Paez-Espino D."/>
            <person name="Jungbluth S."/>
            <person name="Walsh D.A."/>
            <person name="Denef V.J."/>
            <person name="McMahon K.D."/>
            <person name="Konstantinidis K.T."/>
            <person name="Eloe-Fadrosh E.A."/>
            <person name="Kyrpides N.C."/>
            <person name="Woyke T."/>
        </authorList>
    </citation>
    <scope>NUCLEOTIDE SEQUENCE</scope>
    <source>
        <strain evidence="2">GVMAG-M-3300009180-1</strain>
    </source>
</reference>
<dbReference type="SMART" id="SM00355">
    <property type="entry name" value="ZnF_C2H2"/>
    <property type="match status" value="3"/>
</dbReference>
<dbReference type="AlphaFoldDB" id="A0A6C0F0T6"/>
<dbReference type="InterPro" id="IPR013087">
    <property type="entry name" value="Znf_C2H2_type"/>
</dbReference>
<name>A0A6C0F0T6_9ZZZZ</name>
<organism evidence="2">
    <name type="scientific">viral metagenome</name>
    <dbReference type="NCBI Taxonomy" id="1070528"/>
    <lineage>
        <taxon>unclassified sequences</taxon>
        <taxon>metagenomes</taxon>
        <taxon>organismal metagenomes</taxon>
    </lineage>
</organism>
<dbReference type="Pfam" id="PF12874">
    <property type="entry name" value="zf-met"/>
    <property type="match status" value="1"/>
</dbReference>
<feature type="domain" description="C2H2-type" evidence="1">
    <location>
        <begin position="11"/>
        <end position="35"/>
    </location>
</feature>